<dbReference type="Gene3D" id="3.40.50.300">
    <property type="entry name" value="P-loop containing nucleotide triphosphate hydrolases"/>
    <property type="match status" value="2"/>
</dbReference>
<evidence type="ECO:0000313" key="2">
    <source>
        <dbReference type="EMBL" id="QJA45718.1"/>
    </source>
</evidence>
<proteinExistence type="predicted"/>
<dbReference type="SUPFAM" id="SSF52540">
    <property type="entry name" value="P-loop containing nucleoside triphosphate hydrolases"/>
    <property type="match status" value="1"/>
</dbReference>
<feature type="coiled-coil region" evidence="1">
    <location>
        <begin position="597"/>
        <end position="662"/>
    </location>
</feature>
<dbReference type="EMBL" id="MT143996">
    <property type="protein sequence ID" value="QJA45718.1"/>
    <property type="molecule type" value="Genomic_DNA"/>
</dbReference>
<keyword evidence="1" id="KW-0175">Coiled coil</keyword>
<accession>A0A6H1ZDV5</accession>
<protein>
    <submittedName>
        <fullName evidence="2">Putative RecF/RecN/SMC domain contining protein</fullName>
    </submittedName>
</protein>
<gene>
    <name evidence="2" type="ORF">TM448A00274_0002</name>
</gene>
<feature type="coiled-coil region" evidence="1">
    <location>
        <begin position="194"/>
        <end position="390"/>
    </location>
</feature>
<organism evidence="2">
    <name type="scientific">viral metagenome</name>
    <dbReference type="NCBI Taxonomy" id="1070528"/>
    <lineage>
        <taxon>unclassified sequences</taxon>
        <taxon>metagenomes</taxon>
        <taxon>organismal metagenomes</taxon>
    </lineage>
</organism>
<evidence type="ECO:0000256" key="1">
    <source>
        <dbReference type="SAM" id="Coils"/>
    </source>
</evidence>
<dbReference type="InterPro" id="IPR027417">
    <property type="entry name" value="P-loop_NTPase"/>
</dbReference>
<name>A0A6H1ZDV5_9ZZZZ</name>
<dbReference type="AlphaFoldDB" id="A0A6H1ZDV5"/>
<dbReference type="PANTHER" id="PTHR32114:SF2">
    <property type="entry name" value="ABC TRANSPORTER ABCH.3"/>
    <property type="match status" value="1"/>
</dbReference>
<dbReference type="PANTHER" id="PTHR32114">
    <property type="entry name" value="ABC TRANSPORTER ABCH.3"/>
    <property type="match status" value="1"/>
</dbReference>
<reference evidence="2" key="1">
    <citation type="submission" date="2020-03" db="EMBL/GenBank/DDBJ databases">
        <title>The deep terrestrial virosphere.</title>
        <authorList>
            <person name="Holmfeldt K."/>
            <person name="Nilsson E."/>
            <person name="Simone D."/>
            <person name="Lopez-Fernandez M."/>
            <person name="Wu X."/>
            <person name="de Brujin I."/>
            <person name="Lundin D."/>
            <person name="Andersson A."/>
            <person name="Bertilsson S."/>
            <person name="Dopson M."/>
        </authorList>
    </citation>
    <scope>NUCLEOTIDE SEQUENCE</scope>
    <source>
        <strain evidence="2">TM448A00274</strain>
    </source>
</reference>
<sequence>MIIEKLRLKGFTGISRGLGLDEIEIDFKDVSGLVAFDGMNGAGKSTVLENLGPYNQLASREGALFRHVFLRNSEKELSFTYQGHHYKTLLKIDSDSEKSEGYIWLDGDPVVNGKISAYVKYMKDLFGSPDLFYNSVFCSQNAKKLSDLTTGKLKELFSEFLRLDRYVEYENTAKQCANIVTGKVEQINIRITGIQEKLADKYKLELELKNHNDQFMELSADLDCKKAELKSYRELAENLKEKLSQNAILQQRKADLTANISRLQAELGKEKTAVDTEIEAQKVKYREVSAELKKFEAVISLQDAINLAGDTEASLNNQILDLNKVVEQLTEEISKSQAEIHRLESELLIKRQAVRDLDNDPKLTELTRLILQTQNDIDNKIRNIRDLDNDPMLRDLDRITKQHNENIKKLAFRDPGCPDGENACLFIKDALVAREALPIIIAEYAERMAVVSKERAGVQVEIDILKGKNKLNEHDADTRLQENITKQAALSDDAAKIEAALSAEIAIHLKRRSGELKTTKANIQTSQKKLAEVKALSERKAELQIAVIRKADISQKLAEITTVGKTIKDTYLEKERVKLLEIQELVVKQAEIDKDINHGVETELAIAKSNIEDAEKSVPQIESKIADCRDNISKANHELSGMMEAEKELESIQAQKSELLKTAAEWTYLKTACSKNGLQALEIDGAAPLITGYANELLSQAFGPLFSVKFRTLDDEGKECLDIVTIADDGTEVLLENLSGGQKIWVLMALRLAMTLLSQEKSGRIYESAFADELDGPLDPENSINFVKMYQAFMQIGKFKTLYFISHKPSCRNLADHILKFEHGKNPGWA</sequence>